<evidence type="ECO:0000313" key="2">
    <source>
        <dbReference type="EMBL" id="KKR83360.1"/>
    </source>
</evidence>
<organism evidence="2 3">
    <name type="scientific">Candidatus Daviesbacteria bacterium GW2011_GWA2_40_9</name>
    <dbReference type="NCBI Taxonomy" id="1618424"/>
    <lineage>
        <taxon>Bacteria</taxon>
        <taxon>Candidatus Daviesiibacteriota</taxon>
    </lineage>
</organism>
<proteinExistence type="predicted"/>
<dbReference type="EMBL" id="LCAB01000006">
    <property type="protein sequence ID" value="KKR83360.1"/>
    <property type="molecule type" value="Genomic_DNA"/>
</dbReference>
<gene>
    <name evidence="2" type="ORF">UU29_C0006G0049</name>
</gene>
<dbReference type="Proteomes" id="UP000034601">
    <property type="component" value="Unassembled WGS sequence"/>
</dbReference>
<dbReference type="InterPro" id="IPR051319">
    <property type="entry name" value="Oligoribo/pAp-PDE_c-di-AMP_PDE"/>
</dbReference>
<dbReference type="AlphaFoldDB" id="A0A0G0WGE3"/>
<feature type="compositionally biased region" description="Polar residues" evidence="1">
    <location>
        <begin position="254"/>
        <end position="267"/>
    </location>
</feature>
<evidence type="ECO:0000313" key="3">
    <source>
        <dbReference type="Proteomes" id="UP000034601"/>
    </source>
</evidence>
<feature type="region of interest" description="Disordered" evidence="1">
    <location>
        <begin position="252"/>
        <end position="350"/>
    </location>
</feature>
<comment type="caution">
    <text evidence="2">The sequence shown here is derived from an EMBL/GenBank/DDBJ whole genome shotgun (WGS) entry which is preliminary data.</text>
</comment>
<name>A0A0G0WGE3_9BACT</name>
<protein>
    <submittedName>
        <fullName evidence="2">Exopolyphosphatase-related protein</fullName>
    </submittedName>
</protein>
<feature type="compositionally biased region" description="Low complexity" evidence="1">
    <location>
        <begin position="305"/>
        <end position="315"/>
    </location>
</feature>
<dbReference type="PANTHER" id="PTHR47618">
    <property type="entry name" value="BIFUNCTIONAL OLIGORIBONUCLEASE AND PAP PHOSPHATASE NRNA"/>
    <property type="match status" value="1"/>
</dbReference>
<dbReference type="Gene3D" id="3.90.1640.10">
    <property type="entry name" value="inorganic pyrophosphatase (n-terminal core)"/>
    <property type="match status" value="1"/>
</dbReference>
<dbReference type="PANTHER" id="PTHR47618:SF1">
    <property type="entry name" value="BIFUNCTIONAL OLIGORIBONUCLEASE AND PAP PHOSPHATASE NRNA"/>
    <property type="match status" value="1"/>
</dbReference>
<evidence type="ECO:0000256" key="1">
    <source>
        <dbReference type="SAM" id="MobiDB-lite"/>
    </source>
</evidence>
<dbReference type="SUPFAM" id="SSF64182">
    <property type="entry name" value="DHH phosphoesterases"/>
    <property type="match status" value="1"/>
</dbReference>
<accession>A0A0G0WGE3</accession>
<dbReference type="PATRIC" id="fig|1618424.3.peg.393"/>
<reference evidence="2 3" key="1">
    <citation type="journal article" date="2015" name="Nature">
        <title>rRNA introns, odd ribosomes, and small enigmatic genomes across a large radiation of phyla.</title>
        <authorList>
            <person name="Brown C.T."/>
            <person name="Hug L.A."/>
            <person name="Thomas B.C."/>
            <person name="Sharon I."/>
            <person name="Castelle C.J."/>
            <person name="Singh A."/>
            <person name="Wilkins M.J."/>
            <person name="Williams K.H."/>
            <person name="Banfield J.F."/>
        </authorList>
    </citation>
    <scope>NUCLEOTIDE SEQUENCE [LARGE SCALE GENOMIC DNA]</scope>
</reference>
<sequence length="350" mass="36992">MKYDSQLAGVKERVTSAQNILITLPPQSSVDELAASLALYLALEQSSKKVAVVTEDIIRVGHSHLFGVGQIQNKLPPTNNGDYVVVLGGVVAADGTIPSLEKMDYFPTGSNLNLVFKVVPGQKFEPTHVTPKREGGGFDFIFAIGATTLDTLGSIYTGNQEIFSKAHLINIDKKAGNAYFGTTNIVDPASSSVCEIMATLIQSLQLTYDGDIATNILAGIFEATSNLQSENVTAETFEAVASAMRVGGRKPIITDTQGSASANSTPTPVAEAGQPPIFMQPPSISTPAESFTVPPVAGMPHEQEPQPQTHQTFETAATPSAEETPSGEKAETITPEADWLTPKIFKGSVG</sequence>
<dbReference type="InterPro" id="IPR038763">
    <property type="entry name" value="DHH_sf"/>
</dbReference>